<dbReference type="Proteomes" id="UP000490980">
    <property type="component" value="Unassembled WGS sequence"/>
</dbReference>
<evidence type="ECO:0000256" key="3">
    <source>
        <dbReference type="ARBA" id="ARBA00006206"/>
    </source>
</evidence>
<reference evidence="12 13" key="1">
    <citation type="submission" date="2020-03" db="EMBL/GenBank/DDBJ databases">
        <authorList>
            <person name="Lai Q."/>
        </authorList>
    </citation>
    <scope>NUCLEOTIDE SEQUENCE [LARGE SCALE GENOMIC DNA]</scope>
    <source>
        <strain evidence="12 13">CCUG 25036</strain>
    </source>
</reference>
<evidence type="ECO:0000256" key="9">
    <source>
        <dbReference type="PIRSR" id="PIRSR005096-1"/>
    </source>
</evidence>
<evidence type="ECO:0000256" key="7">
    <source>
        <dbReference type="ARBA" id="ARBA00023277"/>
    </source>
</evidence>
<dbReference type="PROSITE" id="PS00545">
    <property type="entry name" value="ALDOSE_1_EPIMERASE"/>
    <property type="match status" value="1"/>
</dbReference>
<dbReference type="Gene3D" id="2.70.98.10">
    <property type="match status" value="1"/>
</dbReference>
<dbReference type="PANTHER" id="PTHR10091">
    <property type="entry name" value="ALDOSE-1-EPIMERASE"/>
    <property type="match status" value="1"/>
</dbReference>
<dbReference type="UniPathway" id="UPA00242"/>
<evidence type="ECO:0000256" key="1">
    <source>
        <dbReference type="ARBA" id="ARBA00001614"/>
    </source>
</evidence>
<dbReference type="EMBL" id="JAARLZ010000002">
    <property type="protein sequence ID" value="NII05650.1"/>
    <property type="molecule type" value="Genomic_DNA"/>
</dbReference>
<evidence type="ECO:0000256" key="11">
    <source>
        <dbReference type="PIRSR" id="PIRSR005096-3"/>
    </source>
</evidence>
<evidence type="ECO:0000256" key="4">
    <source>
        <dbReference type="ARBA" id="ARBA00013185"/>
    </source>
</evidence>
<dbReference type="Pfam" id="PF01263">
    <property type="entry name" value="Aldose_epim"/>
    <property type="match status" value="1"/>
</dbReference>
<dbReference type="InterPro" id="IPR014718">
    <property type="entry name" value="GH-type_carb-bd"/>
</dbReference>
<accession>A0A7X5U8B9</accession>
<dbReference type="GO" id="GO:0004034">
    <property type="term" value="F:aldose 1-epimerase activity"/>
    <property type="evidence" value="ECO:0007669"/>
    <property type="project" value="UniProtKB-EC"/>
</dbReference>
<dbReference type="InterPro" id="IPR011013">
    <property type="entry name" value="Gal_mutarotase_sf_dom"/>
</dbReference>
<sequence length="369" mass="39765">MAITASTHAAEAKRESFGTLPDGTRVDAVALDSGHGVKIRVMAYGAGLQEVITPDRQGHAANILLGYARFDDYVKNPQYFGATVGRYANRIAKGHFTLDGHDYTLPVNNGPNSLHGGTKGFDKVLWTMGDVKSSADSASVTFTYVSPDGDMGYPGKLTATATYTLDAHNRLTLVYGATTDKPTIVNLTNHAYWNLAGEGSGSVMDQRLTIPADQYIPVDATAIPLGDIKPVAGTPFDFRKGKPIGQNVRESEQQLLNGRGYDHDFVIAKDIAREPRLVAKVEDPVSGRTMTLKSTMPGLQFYSGNFLDATSVGTGGHMYRQGDAFVLEPQLHPDTPNHPSFGSARLAPGQQYSHTIVYEFGTTAEGSRH</sequence>
<keyword evidence="7 8" id="KW-0119">Carbohydrate metabolism</keyword>
<comment type="catalytic activity">
    <reaction evidence="1 8">
        <text>alpha-D-glucose = beta-D-glucose</text>
        <dbReference type="Rhea" id="RHEA:10264"/>
        <dbReference type="ChEBI" id="CHEBI:15903"/>
        <dbReference type="ChEBI" id="CHEBI:17925"/>
        <dbReference type="EC" id="5.1.3.3"/>
    </reaction>
</comment>
<dbReference type="PANTHER" id="PTHR10091:SF0">
    <property type="entry name" value="GALACTOSE MUTAROTASE"/>
    <property type="match status" value="1"/>
</dbReference>
<feature type="binding site" evidence="11">
    <location>
        <begin position="190"/>
        <end position="192"/>
    </location>
    <ligand>
        <name>beta-D-galactose</name>
        <dbReference type="ChEBI" id="CHEBI:27667"/>
    </ligand>
</feature>
<evidence type="ECO:0000313" key="12">
    <source>
        <dbReference type="EMBL" id="NII05650.1"/>
    </source>
</evidence>
<evidence type="ECO:0000313" key="13">
    <source>
        <dbReference type="Proteomes" id="UP000490980"/>
    </source>
</evidence>
<dbReference type="CDD" id="cd09019">
    <property type="entry name" value="galactose_mutarotase_like"/>
    <property type="match status" value="1"/>
</dbReference>
<comment type="caution">
    <text evidence="12">The sequence shown here is derived from an EMBL/GenBank/DDBJ whole genome shotgun (WGS) entry which is preliminary data.</text>
</comment>
<name>A0A7X5U8B9_9GAMM</name>
<evidence type="ECO:0000256" key="10">
    <source>
        <dbReference type="PIRSR" id="PIRSR005096-2"/>
    </source>
</evidence>
<protein>
    <recommendedName>
        <fullName evidence="5 8">Aldose 1-epimerase</fullName>
        <ecNumber evidence="4 8">5.1.3.3</ecNumber>
    </recommendedName>
</protein>
<evidence type="ECO:0000256" key="8">
    <source>
        <dbReference type="PIRNR" id="PIRNR005096"/>
    </source>
</evidence>
<dbReference type="PIRSF" id="PIRSF005096">
    <property type="entry name" value="GALM"/>
    <property type="match status" value="1"/>
</dbReference>
<dbReference type="InterPro" id="IPR008183">
    <property type="entry name" value="Aldose_1/G6P_1-epimerase"/>
</dbReference>
<evidence type="ECO:0000256" key="5">
    <source>
        <dbReference type="ARBA" id="ARBA00014165"/>
    </source>
</evidence>
<dbReference type="GO" id="GO:0033499">
    <property type="term" value="P:galactose catabolic process via UDP-galactose, Leloir pathway"/>
    <property type="evidence" value="ECO:0007669"/>
    <property type="project" value="TreeGrafter"/>
</dbReference>
<dbReference type="NCBIfam" id="NF008277">
    <property type="entry name" value="PRK11055.1"/>
    <property type="match status" value="1"/>
</dbReference>
<gene>
    <name evidence="12" type="ORF">HBF25_04490</name>
</gene>
<keyword evidence="6 8" id="KW-0413">Isomerase</keyword>
<dbReference type="AlphaFoldDB" id="A0A7X5U8B9"/>
<keyword evidence="13" id="KW-1185">Reference proteome</keyword>
<dbReference type="InterPro" id="IPR047215">
    <property type="entry name" value="Galactose_mutarotase-like"/>
</dbReference>
<dbReference type="SUPFAM" id="SSF74650">
    <property type="entry name" value="Galactose mutarotase-like"/>
    <property type="match status" value="1"/>
</dbReference>
<comment type="similarity">
    <text evidence="3 8">Belongs to the aldose epimerase family.</text>
</comment>
<feature type="active site" description="Proton acceptor" evidence="9">
    <location>
        <position position="328"/>
    </location>
</feature>
<comment type="pathway">
    <text evidence="2 8">Carbohydrate metabolism; hexose metabolism.</text>
</comment>
<dbReference type="GO" id="GO:0006006">
    <property type="term" value="P:glucose metabolic process"/>
    <property type="evidence" value="ECO:0007669"/>
    <property type="project" value="TreeGrafter"/>
</dbReference>
<organism evidence="12 13">
    <name type="scientific">Luteibacter anthropi</name>
    <dbReference type="NCBI Taxonomy" id="564369"/>
    <lineage>
        <taxon>Bacteria</taxon>
        <taxon>Pseudomonadati</taxon>
        <taxon>Pseudomonadota</taxon>
        <taxon>Gammaproteobacteria</taxon>
        <taxon>Lysobacterales</taxon>
        <taxon>Rhodanobacteraceae</taxon>
        <taxon>Luteibacter</taxon>
    </lineage>
</organism>
<evidence type="ECO:0000256" key="6">
    <source>
        <dbReference type="ARBA" id="ARBA00023235"/>
    </source>
</evidence>
<dbReference type="InterPro" id="IPR018052">
    <property type="entry name" value="Ald1_epimerase_CS"/>
</dbReference>
<dbReference type="GO" id="GO:0030246">
    <property type="term" value="F:carbohydrate binding"/>
    <property type="evidence" value="ECO:0007669"/>
    <property type="project" value="InterPro"/>
</dbReference>
<feature type="active site" description="Proton donor" evidence="9">
    <location>
        <position position="190"/>
    </location>
</feature>
<feature type="binding site" evidence="11">
    <location>
        <begin position="89"/>
        <end position="90"/>
    </location>
    <ligand>
        <name>beta-D-galactose</name>
        <dbReference type="ChEBI" id="CHEBI:27667"/>
    </ligand>
</feature>
<dbReference type="EC" id="5.1.3.3" evidence="4 8"/>
<proteinExistence type="inferred from homology"/>
<evidence type="ECO:0000256" key="2">
    <source>
        <dbReference type="ARBA" id="ARBA00005028"/>
    </source>
</evidence>
<dbReference type="GO" id="GO:0005737">
    <property type="term" value="C:cytoplasm"/>
    <property type="evidence" value="ECO:0007669"/>
    <property type="project" value="TreeGrafter"/>
</dbReference>
<feature type="binding site" evidence="10">
    <location>
        <position position="262"/>
    </location>
    <ligand>
        <name>beta-D-galactose</name>
        <dbReference type="ChEBI" id="CHEBI:27667"/>
    </ligand>
</feature>
<dbReference type="InterPro" id="IPR015443">
    <property type="entry name" value="Aldose_1-epimerase"/>
</dbReference>